<organism evidence="2 3">
    <name type="scientific">Natronosalvus hydrolyticus</name>
    <dbReference type="NCBI Taxonomy" id="2979988"/>
    <lineage>
        <taxon>Archaea</taxon>
        <taxon>Methanobacteriati</taxon>
        <taxon>Methanobacteriota</taxon>
        <taxon>Stenosarchaea group</taxon>
        <taxon>Halobacteria</taxon>
        <taxon>Halobacteriales</taxon>
        <taxon>Natrialbaceae</taxon>
        <taxon>Natronosalvus</taxon>
    </lineage>
</organism>
<comment type="caution">
    <text evidence="2">The sequence shown here is derived from an EMBL/GenBank/DDBJ whole genome shotgun (WGS) entry which is preliminary data.</text>
</comment>
<dbReference type="AlphaFoldDB" id="A0AAP2ZE54"/>
<name>A0AAP2ZE54_9EURY</name>
<dbReference type="RefSeq" id="WP_342810610.1">
    <property type="nucleotide sequence ID" value="NZ_JAOPJZ010000037.1"/>
</dbReference>
<evidence type="ECO:0000256" key="1">
    <source>
        <dbReference type="SAM" id="MobiDB-lite"/>
    </source>
</evidence>
<dbReference type="Proteomes" id="UP001321047">
    <property type="component" value="Unassembled WGS sequence"/>
</dbReference>
<accession>A0AAP2ZE54</accession>
<dbReference type="EMBL" id="JAOPJZ010000037">
    <property type="protein sequence ID" value="MCU4754309.1"/>
    <property type="molecule type" value="Genomic_DNA"/>
</dbReference>
<gene>
    <name evidence="2" type="ORF">OB919_20405</name>
</gene>
<keyword evidence="3" id="KW-1185">Reference proteome</keyword>
<feature type="region of interest" description="Disordered" evidence="1">
    <location>
        <begin position="234"/>
        <end position="274"/>
    </location>
</feature>
<sequence>MGDERDRLATRRRTLLSAAGSLTGTALMGTTTVTGSESREGRRRCPDATIRPSMNHCEGASIDGCADDDPETIELRARAKETLDERYATVGDLIDGGFRPYFDLKRRGSSNGWSHWLSPEYIGDDILLDPDRPESVLVDNETWRPIGIMFIATENGEPVDPPPPVYRRGRSENAEDRRCSPWHYHRGFPGRFAWKYYRQVYESDGRDGDISLPCRTPCMMHVWTVPHPAGVYAHDAPPPEKRGDLSATEPGFETEVDPSEATLGWGTLPDDVIPDWTPEDLAGW</sequence>
<protein>
    <submittedName>
        <fullName evidence="2">Uncharacterized protein</fullName>
    </submittedName>
</protein>
<evidence type="ECO:0000313" key="3">
    <source>
        <dbReference type="Proteomes" id="UP001321047"/>
    </source>
</evidence>
<reference evidence="2 3" key="1">
    <citation type="submission" date="2022-09" db="EMBL/GenBank/DDBJ databases">
        <title>Enrichment on poylsaccharides allowed isolation of novel metabolic and taxonomic groups of Haloarchaea.</title>
        <authorList>
            <person name="Sorokin D.Y."/>
            <person name="Elcheninov A.G."/>
            <person name="Khizhniak T.V."/>
            <person name="Kolganova T.V."/>
            <person name="Kublanov I.V."/>
        </authorList>
    </citation>
    <scope>NUCLEOTIDE SEQUENCE [LARGE SCALE GENOMIC DNA]</scope>
    <source>
        <strain evidence="2 3">AArc-curdl1</strain>
    </source>
</reference>
<evidence type="ECO:0000313" key="2">
    <source>
        <dbReference type="EMBL" id="MCU4754309.1"/>
    </source>
</evidence>
<proteinExistence type="predicted"/>